<feature type="domain" description="SMP-30/Gluconolactonase/LRE-like region" evidence="3">
    <location>
        <begin position="86"/>
        <end position="310"/>
    </location>
</feature>
<protein>
    <recommendedName>
        <fullName evidence="3">SMP-30/Gluconolactonase/LRE-like region domain-containing protein</fullName>
    </recommendedName>
</protein>
<dbReference type="InterPro" id="IPR013658">
    <property type="entry name" value="SGL"/>
</dbReference>
<evidence type="ECO:0000256" key="2">
    <source>
        <dbReference type="SAM" id="SignalP"/>
    </source>
</evidence>
<comment type="caution">
    <text evidence="4">The sequence shown here is derived from an EMBL/GenBank/DDBJ whole genome shotgun (WGS) entry which is preliminary data.</text>
</comment>
<dbReference type="OrthoDB" id="423498at2759"/>
<dbReference type="GO" id="GO:0016787">
    <property type="term" value="F:hydrolase activity"/>
    <property type="evidence" value="ECO:0007669"/>
    <property type="project" value="UniProtKB-KW"/>
</dbReference>
<dbReference type="InterPro" id="IPR051262">
    <property type="entry name" value="SMP-30/CGR1_Lactonase"/>
</dbReference>
<evidence type="ECO:0000256" key="1">
    <source>
        <dbReference type="ARBA" id="ARBA00022801"/>
    </source>
</evidence>
<dbReference type="InterPro" id="IPR011042">
    <property type="entry name" value="6-blade_b-propeller_TolB-like"/>
</dbReference>
<keyword evidence="2" id="KW-0732">Signal</keyword>
<gene>
    <name evidence="4" type="ORF">BG011_000011</name>
</gene>
<feature type="chain" id="PRO_5040440452" description="SMP-30/Gluconolactonase/LRE-like region domain-containing protein" evidence="2">
    <location>
        <begin position="19"/>
        <end position="349"/>
    </location>
</feature>
<organism evidence="4 5">
    <name type="scientific">Mortierella polycephala</name>
    <dbReference type="NCBI Taxonomy" id="41804"/>
    <lineage>
        <taxon>Eukaryota</taxon>
        <taxon>Fungi</taxon>
        <taxon>Fungi incertae sedis</taxon>
        <taxon>Mucoromycota</taxon>
        <taxon>Mortierellomycotina</taxon>
        <taxon>Mortierellomycetes</taxon>
        <taxon>Mortierellales</taxon>
        <taxon>Mortierellaceae</taxon>
        <taxon>Mortierella</taxon>
    </lineage>
</organism>
<keyword evidence="1" id="KW-0378">Hydrolase</keyword>
<dbReference type="Gene3D" id="2.120.10.30">
    <property type="entry name" value="TolB, C-terminal domain"/>
    <property type="match status" value="1"/>
</dbReference>
<reference evidence="4" key="1">
    <citation type="journal article" date="2020" name="Fungal Divers.">
        <title>Resolving the Mortierellaceae phylogeny through synthesis of multi-gene phylogenetics and phylogenomics.</title>
        <authorList>
            <person name="Vandepol N."/>
            <person name="Liber J."/>
            <person name="Desiro A."/>
            <person name="Na H."/>
            <person name="Kennedy M."/>
            <person name="Barry K."/>
            <person name="Grigoriev I.V."/>
            <person name="Miller A.N."/>
            <person name="O'Donnell K."/>
            <person name="Stajich J.E."/>
            <person name="Bonito G."/>
        </authorList>
    </citation>
    <scope>NUCLEOTIDE SEQUENCE</scope>
    <source>
        <strain evidence="4">KOD948</strain>
    </source>
</reference>
<dbReference type="Proteomes" id="UP000726737">
    <property type="component" value="Unassembled WGS sequence"/>
</dbReference>
<evidence type="ECO:0000313" key="5">
    <source>
        <dbReference type="Proteomes" id="UP000726737"/>
    </source>
</evidence>
<dbReference type="EMBL" id="JAAAJA010000001">
    <property type="protein sequence ID" value="KAG0267700.1"/>
    <property type="molecule type" value="Genomic_DNA"/>
</dbReference>
<feature type="signal peptide" evidence="2">
    <location>
        <begin position="1"/>
        <end position="18"/>
    </location>
</feature>
<sequence length="349" mass="37949">MRATLAITALLFTAAVQADRTAHDGSARYPGVKALTGSIEGASVDAAGRIYAVDQQKFVDLQTGAVLFDTKAAGLPDTAFLAASRALRNGNFLVGDAGYHKVYEVARGHHGKPRVRFQSDEWLQPNDMAISANGKRVYFSGMQWSEYKGDAWYSLEGGPLRRITKETVCPSVTLERTNGIELSGDGRRLFVTSARNEIINGSQKPQSAQVYALDLDAAGRPAKGAKWRMMIDIYEAVGKEAALKSGLDPDGMRLDSKGIMYSALYGHAAVLAWDTNGRHGKKVELIKLPTIQSPTNLEMGGEDGRTLVIVGICKKKNAEEEDKACVDMIRVPNPGRAITDLRKRSNHCH</sequence>
<keyword evidence="5" id="KW-1185">Reference proteome</keyword>
<evidence type="ECO:0000313" key="4">
    <source>
        <dbReference type="EMBL" id="KAG0267700.1"/>
    </source>
</evidence>
<dbReference type="AlphaFoldDB" id="A0A9P6UBG9"/>
<dbReference type="PANTHER" id="PTHR47572:SF4">
    <property type="entry name" value="LACTONASE DRP35"/>
    <property type="match status" value="1"/>
</dbReference>
<dbReference type="SUPFAM" id="SSF63829">
    <property type="entry name" value="Calcium-dependent phosphotriesterase"/>
    <property type="match status" value="1"/>
</dbReference>
<dbReference type="Pfam" id="PF08450">
    <property type="entry name" value="SGL"/>
    <property type="match status" value="1"/>
</dbReference>
<dbReference type="PANTHER" id="PTHR47572">
    <property type="entry name" value="LIPOPROTEIN-RELATED"/>
    <property type="match status" value="1"/>
</dbReference>
<evidence type="ECO:0000259" key="3">
    <source>
        <dbReference type="Pfam" id="PF08450"/>
    </source>
</evidence>
<accession>A0A9P6UBG9</accession>
<name>A0A9P6UBG9_9FUNG</name>
<proteinExistence type="predicted"/>